<evidence type="ECO:0000313" key="2">
    <source>
        <dbReference type="Proteomes" id="UP001054837"/>
    </source>
</evidence>
<proteinExistence type="predicted"/>
<keyword evidence="2" id="KW-1185">Reference proteome</keyword>
<sequence>MKTHKSLHKSQANVPLQHFSACCESTHVMLKMQDFSACLAWQRKLNISPCRGKFVIWRRGVPFRSNRCERGEVQRYDSACYHTKQQKLVHVESATYYTDTIFSVSQR</sequence>
<organism evidence="1 2">
    <name type="scientific">Caerostris darwini</name>
    <dbReference type="NCBI Taxonomy" id="1538125"/>
    <lineage>
        <taxon>Eukaryota</taxon>
        <taxon>Metazoa</taxon>
        <taxon>Ecdysozoa</taxon>
        <taxon>Arthropoda</taxon>
        <taxon>Chelicerata</taxon>
        <taxon>Arachnida</taxon>
        <taxon>Araneae</taxon>
        <taxon>Araneomorphae</taxon>
        <taxon>Entelegynae</taxon>
        <taxon>Araneoidea</taxon>
        <taxon>Araneidae</taxon>
        <taxon>Caerostris</taxon>
    </lineage>
</organism>
<dbReference type="Proteomes" id="UP001054837">
    <property type="component" value="Unassembled WGS sequence"/>
</dbReference>
<dbReference type="AlphaFoldDB" id="A0AAV4WZE5"/>
<comment type="caution">
    <text evidence="1">The sequence shown here is derived from an EMBL/GenBank/DDBJ whole genome shotgun (WGS) entry which is preliminary data.</text>
</comment>
<protein>
    <submittedName>
        <fullName evidence="1">Uncharacterized protein</fullName>
    </submittedName>
</protein>
<accession>A0AAV4WZE5</accession>
<dbReference type="EMBL" id="BPLQ01015363">
    <property type="protein sequence ID" value="GIY87668.1"/>
    <property type="molecule type" value="Genomic_DNA"/>
</dbReference>
<evidence type="ECO:0000313" key="1">
    <source>
        <dbReference type="EMBL" id="GIY87668.1"/>
    </source>
</evidence>
<reference evidence="1 2" key="1">
    <citation type="submission" date="2021-06" db="EMBL/GenBank/DDBJ databases">
        <title>Caerostris darwini draft genome.</title>
        <authorList>
            <person name="Kono N."/>
            <person name="Arakawa K."/>
        </authorList>
    </citation>
    <scope>NUCLEOTIDE SEQUENCE [LARGE SCALE GENOMIC DNA]</scope>
</reference>
<name>A0AAV4WZE5_9ARAC</name>
<gene>
    <name evidence="1" type="ORF">CDAR_118571</name>
</gene>